<protein>
    <submittedName>
        <fullName evidence="2">Class F sortase</fullName>
    </submittedName>
</protein>
<reference evidence="3" key="1">
    <citation type="journal article" date="2019" name="Int. J. Syst. Evol. Microbiol.">
        <title>The Global Catalogue of Microorganisms (GCM) 10K type strain sequencing project: providing services to taxonomists for standard genome sequencing and annotation.</title>
        <authorList>
            <consortium name="The Broad Institute Genomics Platform"/>
            <consortium name="The Broad Institute Genome Sequencing Center for Infectious Disease"/>
            <person name="Wu L."/>
            <person name="Ma J."/>
        </authorList>
    </citation>
    <scope>NUCLEOTIDE SEQUENCE [LARGE SCALE GENOMIC DNA]</scope>
    <source>
        <strain evidence="3">CGMCC 4.7645</strain>
    </source>
</reference>
<evidence type="ECO:0000313" key="2">
    <source>
        <dbReference type="EMBL" id="MFD2420631.1"/>
    </source>
</evidence>
<evidence type="ECO:0000256" key="1">
    <source>
        <dbReference type="ARBA" id="ARBA00022801"/>
    </source>
</evidence>
<proteinExistence type="predicted"/>
<dbReference type="RefSeq" id="WP_378268789.1">
    <property type="nucleotide sequence ID" value="NZ_JBHUKR010000020.1"/>
</dbReference>
<name>A0ABW5G0H9_9PSEU</name>
<organism evidence="2 3">
    <name type="scientific">Amycolatopsis pigmentata</name>
    <dbReference type="NCBI Taxonomy" id="450801"/>
    <lineage>
        <taxon>Bacteria</taxon>
        <taxon>Bacillati</taxon>
        <taxon>Actinomycetota</taxon>
        <taxon>Actinomycetes</taxon>
        <taxon>Pseudonocardiales</taxon>
        <taxon>Pseudonocardiaceae</taxon>
        <taxon>Amycolatopsis</taxon>
    </lineage>
</organism>
<dbReference type="EMBL" id="JBHUKR010000020">
    <property type="protein sequence ID" value="MFD2420631.1"/>
    <property type="molecule type" value="Genomic_DNA"/>
</dbReference>
<dbReference type="SUPFAM" id="SSF63817">
    <property type="entry name" value="Sortase"/>
    <property type="match status" value="1"/>
</dbReference>
<sequence>MRPRAARRVLPAVACGLGLLVLATAVPLRYRVQPAENVGSDLVSRLAAGVPDIAAAPGDRHGRVVRPVKLAIPDIGVAARVVPTGLDSRGEFALPSTVDTVAWYRLGPGLGELTGSVVLGGHVDDSEKDEGAFFRLRLLTPGAWIIVGADDGHGRAYRVVGREEYPKSEIDLRRYFSTTGIPRLTLITCGGSFDDESKTYQDNVVVTAVPVPGAS</sequence>
<keyword evidence="3" id="KW-1185">Reference proteome</keyword>
<gene>
    <name evidence="2" type="ORF">ACFSXZ_30315</name>
</gene>
<dbReference type="InterPro" id="IPR023365">
    <property type="entry name" value="Sortase_dom-sf"/>
</dbReference>
<comment type="caution">
    <text evidence="2">The sequence shown here is derived from an EMBL/GenBank/DDBJ whole genome shotgun (WGS) entry which is preliminary data.</text>
</comment>
<dbReference type="InterPro" id="IPR042001">
    <property type="entry name" value="Sortase_F"/>
</dbReference>
<dbReference type="Gene3D" id="2.40.260.10">
    <property type="entry name" value="Sortase"/>
    <property type="match status" value="1"/>
</dbReference>
<keyword evidence="1" id="KW-0378">Hydrolase</keyword>
<dbReference type="InterPro" id="IPR005754">
    <property type="entry name" value="Sortase"/>
</dbReference>
<evidence type="ECO:0000313" key="3">
    <source>
        <dbReference type="Proteomes" id="UP001597417"/>
    </source>
</evidence>
<dbReference type="Pfam" id="PF04203">
    <property type="entry name" value="Sortase"/>
    <property type="match status" value="1"/>
</dbReference>
<dbReference type="CDD" id="cd05829">
    <property type="entry name" value="Sortase_F"/>
    <property type="match status" value="1"/>
</dbReference>
<accession>A0ABW5G0H9</accession>
<dbReference type="Proteomes" id="UP001597417">
    <property type="component" value="Unassembled WGS sequence"/>
</dbReference>